<evidence type="ECO:0000256" key="11">
    <source>
        <dbReference type="ARBA" id="ARBA00023303"/>
    </source>
</evidence>
<evidence type="ECO:0000256" key="7">
    <source>
        <dbReference type="ARBA" id="ARBA00023053"/>
    </source>
</evidence>
<keyword evidence="7" id="KW-0915">Sodium</keyword>
<dbReference type="AlphaFoldDB" id="A0AAE1QKE4"/>
<evidence type="ECO:0000256" key="13">
    <source>
        <dbReference type="SAM" id="MobiDB-lite"/>
    </source>
</evidence>
<evidence type="ECO:0000256" key="4">
    <source>
        <dbReference type="ARBA" id="ARBA00022461"/>
    </source>
</evidence>
<comment type="similarity">
    <text evidence="2 12">Belongs to the amiloride-sensitive sodium channel (TC 1.A.6) family.</text>
</comment>
<dbReference type="GO" id="GO:0005886">
    <property type="term" value="C:plasma membrane"/>
    <property type="evidence" value="ECO:0007669"/>
    <property type="project" value="TreeGrafter"/>
</dbReference>
<feature type="compositionally biased region" description="Basic and acidic residues" evidence="13">
    <location>
        <begin position="424"/>
        <end position="451"/>
    </location>
</feature>
<evidence type="ECO:0000256" key="5">
    <source>
        <dbReference type="ARBA" id="ARBA00022692"/>
    </source>
</evidence>
<evidence type="ECO:0000313" key="15">
    <source>
        <dbReference type="EMBL" id="KAK4326787.1"/>
    </source>
</evidence>
<keyword evidence="10 12" id="KW-0739">Sodium transport</keyword>
<reference evidence="15" key="1">
    <citation type="submission" date="2023-11" db="EMBL/GenBank/DDBJ databases">
        <title>Genome assemblies of two species of porcelain crab, Petrolisthes cinctipes and Petrolisthes manimaculis (Anomura: Porcellanidae).</title>
        <authorList>
            <person name="Angst P."/>
        </authorList>
    </citation>
    <scope>NUCLEOTIDE SEQUENCE</scope>
    <source>
        <strain evidence="15">PB745_02</strain>
        <tissue evidence="15">Gill</tissue>
    </source>
</reference>
<keyword evidence="8 12" id="KW-0406">Ion transport</keyword>
<keyword evidence="9 14" id="KW-0472">Membrane</keyword>
<evidence type="ECO:0000256" key="14">
    <source>
        <dbReference type="SAM" id="Phobius"/>
    </source>
</evidence>
<sequence length="624" mass="71355">MYNSTPSSKPITCWSLDNIGKIQEKEEEEEEEERRRRKRQEKEEEEEERRRSKRQVKEEEETEEERRRSKRQEKEKEEEERKLTRVVEDFAQNTTAHGIGSMWRYRQRPLGALWTVVTTVMFILLLTYIITEIQQFNEIEVFSKRSDVENLRSLPLPSLVFCNRGFFSRQKLQGMELDVVKAEVEETVCVLLLSCRDGTRRGKGRSGGDWMELDVELSNYLMLMVGSAYLAHNSFFKTPAKRTLLHARLEDYLTRRKLTLSQLVQAVSLSCEEMVIQCALGPRMMWGDECCRDMVQVETRSGLCFSREADEDFIQVGNGEWMGYTVVLNTSYQEPELAEELVDPIRWLKRGVQITITNTITQPSLLVTEQGTILPTHTFTPITLTLAKINREGLTQGPAIFTTFPCVQREQEQEQEQGDEDEGEHQQGGEEEGRVSQDEKGDDERDEEEGHIGMNQPIVNNCLLEVSRRCIPRVCGCSSYWLHNDNNNDNNNDYTVIGMLPMCTAFELYMCMGLIYPSPTTTTTTTTTNTNHSFIGSPEETTDGDDDGDGGDGDGGEEVVNEIWKINKTREMMKCFAEGEVGGVSGLLLGCSLVSILEILIFILSCFKALVEMAVIRIRRAFLV</sequence>
<evidence type="ECO:0000256" key="9">
    <source>
        <dbReference type="ARBA" id="ARBA00023136"/>
    </source>
</evidence>
<dbReference type="Gene3D" id="2.60.470.10">
    <property type="entry name" value="Acid-sensing ion channels like domains"/>
    <property type="match status" value="1"/>
</dbReference>
<evidence type="ECO:0000256" key="12">
    <source>
        <dbReference type="RuleBase" id="RU000679"/>
    </source>
</evidence>
<evidence type="ECO:0000256" key="1">
    <source>
        <dbReference type="ARBA" id="ARBA00004141"/>
    </source>
</evidence>
<dbReference type="InterPro" id="IPR001873">
    <property type="entry name" value="ENaC"/>
</dbReference>
<gene>
    <name evidence="15" type="ORF">Pmani_002714</name>
</gene>
<comment type="subcellular location">
    <subcellularLocation>
        <location evidence="1">Membrane</location>
        <topology evidence="1">Multi-pass membrane protein</topology>
    </subcellularLocation>
</comment>
<evidence type="ECO:0000256" key="6">
    <source>
        <dbReference type="ARBA" id="ARBA00022989"/>
    </source>
</evidence>
<dbReference type="EMBL" id="JAWZYT010000199">
    <property type="protein sequence ID" value="KAK4326787.1"/>
    <property type="molecule type" value="Genomic_DNA"/>
</dbReference>
<name>A0AAE1QKE4_9EUCA</name>
<dbReference type="GO" id="GO:0015280">
    <property type="term" value="F:ligand-gated sodium channel activity"/>
    <property type="evidence" value="ECO:0007669"/>
    <property type="project" value="TreeGrafter"/>
</dbReference>
<keyword evidence="16" id="KW-1185">Reference proteome</keyword>
<keyword evidence="11 12" id="KW-0407">Ion channel</keyword>
<feature type="region of interest" description="Disordered" evidence="13">
    <location>
        <begin position="409"/>
        <end position="453"/>
    </location>
</feature>
<evidence type="ECO:0000256" key="8">
    <source>
        <dbReference type="ARBA" id="ARBA00023065"/>
    </source>
</evidence>
<keyword evidence="6 14" id="KW-1133">Transmembrane helix</keyword>
<keyword evidence="5 12" id="KW-0812">Transmembrane</keyword>
<dbReference type="Proteomes" id="UP001292094">
    <property type="component" value="Unassembled WGS sequence"/>
</dbReference>
<accession>A0AAE1QKE4</accession>
<keyword evidence="4 12" id="KW-0894">Sodium channel</keyword>
<comment type="caution">
    <text evidence="15">The sequence shown here is derived from an EMBL/GenBank/DDBJ whole genome shotgun (WGS) entry which is preliminary data.</text>
</comment>
<evidence type="ECO:0000313" key="16">
    <source>
        <dbReference type="Proteomes" id="UP001292094"/>
    </source>
</evidence>
<dbReference type="PANTHER" id="PTHR11690">
    <property type="entry name" value="AMILORIDE-SENSITIVE SODIUM CHANNEL-RELATED"/>
    <property type="match status" value="1"/>
</dbReference>
<protein>
    <submittedName>
        <fullName evidence="15">Uncharacterized protein</fullName>
    </submittedName>
</protein>
<evidence type="ECO:0000256" key="3">
    <source>
        <dbReference type="ARBA" id="ARBA00022448"/>
    </source>
</evidence>
<dbReference type="Pfam" id="PF00858">
    <property type="entry name" value="ASC"/>
    <property type="match status" value="1"/>
</dbReference>
<feature type="compositionally biased region" description="Acidic residues" evidence="13">
    <location>
        <begin position="540"/>
        <end position="556"/>
    </location>
</feature>
<proteinExistence type="inferred from homology"/>
<feature type="compositionally biased region" description="Basic and acidic residues" evidence="13">
    <location>
        <begin position="64"/>
        <end position="78"/>
    </location>
</feature>
<feature type="transmembrane region" description="Helical" evidence="14">
    <location>
        <begin position="587"/>
        <end position="611"/>
    </location>
</feature>
<organism evidence="15 16">
    <name type="scientific">Petrolisthes manimaculis</name>
    <dbReference type="NCBI Taxonomy" id="1843537"/>
    <lineage>
        <taxon>Eukaryota</taxon>
        <taxon>Metazoa</taxon>
        <taxon>Ecdysozoa</taxon>
        <taxon>Arthropoda</taxon>
        <taxon>Crustacea</taxon>
        <taxon>Multicrustacea</taxon>
        <taxon>Malacostraca</taxon>
        <taxon>Eumalacostraca</taxon>
        <taxon>Eucarida</taxon>
        <taxon>Decapoda</taxon>
        <taxon>Pleocyemata</taxon>
        <taxon>Anomura</taxon>
        <taxon>Galatheoidea</taxon>
        <taxon>Porcellanidae</taxon>
        <taxon>Petrolisthes</taxon>
    </lineage>
</organism>
<feature type="region of interest" description="Disordered" evidence="13">
    <location>
        <begin position="524"/>
        <end position="556"/>
    </location>
</feature>
<evidence type="ECO:0000256" key="10">
    <source>
        <dbReference type="ARBA" id="ARBA00023201"/>
    </source>
</evidence>
<keyword evidence="3 12" id="KW-0813">Transport</keyword>
<feature type="transmembrane region" description="Helical" evidence="14">
    <location>
        <begin position="110"/>
        <end position="130"/>
    </location>
</feature>
<dbReference type="PANTHER" id="PTHR11690:SF300">
    <property type="entry name" value="PICKPOCKET PROTEIN 19"/>
    <property type="match status" value="1"/>
</dbReference>
<evidence type="ECO:0000256" key="2">
    <source>
        <dbReference type="ARBA" id="ARBA00007193"/>
    </source>
</evidence>
<feature type="compositionally biased region" description="Acidic residues" evidence="13">
    <location>
        <begin position="413"/>
        <end position="423"/>
    </location>
</feature>
<feature type="compositionally biased region" description="Polar residues" evidence="13">
    <location>
        <begin position="1"/>
        <end position="10"/>
    </location>
</feature>
<feature type="region of interest" description="Disordered" evidence="13">
    <location>
        <begin position="1"/>
        <end position="78"/>
    </location>
</feature>